<reference evidence="1 2" key="2">
    <citation type="journal article" date="2015" name="Eukaryot. Cell">
        <title>Asexual propagation of a virulent clone complex in a human and feline outbreak of sporotrichosis.</title>
        <authorList>
            <person name="Teixeira Mde M."/>
            <person name="Rodrigues A.M."/>
            <person name="Tsui C.K."/>
            <person name="de Almeida L.G."/>
            <person name="Van Diepeningen A.D."/>
            <person name="van den Ende B.G."/>
            <person name="Fernandes G.F."/>
            <person name="Kano R."/>
            <person name="Hamelin R.C."/>
            <person name="Lopes-Bezerra L.M."/>
            <person name="Vasconcelos A.T."/>
            <person name="de Hoog S."/>
            <person name="de Camargo Z.P."/>
            <person name="Felipe M.S."/>
        </authorList>
    </citation>
    <scope>NUCLEOTIDE SEQUENCE [LARGE SCALE GENOMIC DNA]</scope>
    <source>
        <strain evidence="1 2">1099-18</strain>
    </source>
</reference>
<organism evidence="1 2">
    <name type="scientific">Sporothrix schenckii 1099-18</name>
    <dbReference type="NCBI Taxonomy" id="1397361"/>
    <lineage>
        <taxon>Eukaryota</taxon>
        <taxon>Fungi</taxon>
        <taxon>Dikarya</taxon>
        <taxon>Ascomycota</taxon>
        <taxon>Pezizomycotina</taxon>
        <taxon>Sordariomycetes</taxon>
        <taxon>Sordariomycetidae</taxon>
        <taxon>Ophiostomatales</taxon>
        <taxon>Ophiostomataceae</taxon>
        <taxon>Sporothrix</taxon>
    </lineage>
</organism>
<dbReference type="GeneID" id="27665898"/>
<accession>A0A0F2M2K1</accession>
<reference evidence="1 2" key="1">
    <citation type="journal article" date="2014" name="BMC Genomics">
        <title>Comparative genomics of the major fungal agents of human and animal Sporotrichosis: Sporothrix schenckii and Sporothrix brasiliensis.</title>
        <authorList>
            <person name="Teixeira M.M."/>
            <person name="de Almeida L.G."/>
            <person name="Kubitschek-Barreira P."/>
            <person name="Alves F.L."/>
            <person name="Kioshima E.S."/>
            <person name="Abadio A.K."/>
            <person name="Fernandes L."/>
            <person name="Derengowski L.S."/>
            <person name="Ferreira K.S."/>
            <person name="Souza R.C."/>
            <person name="Ruiz J.C."/>
            <person name="de Andrade N.C."/>
            <person name="Paes H.C."/>
            <person name="Nicola A.M."/>
            <person name="Albuquerque P."/>
            <person name="Gerber A.L."/>
            <person name="Martins V.P."/>
            <person name="Peconick L.D."/>
            <person name="Neto A.V."/>
            <person name="Chaucanez C.B."/>
            <person name="Silva P.A."/>
            <person name="Cunha O.L."/>
            <person name="de Oliveira F.F."/>
            <person name="dos Santos T.C."/>
            <person name="Barros A.L."/>
            <person name="Soares M.A."/>
            <person name="de Oliveira L.M."/>
            <person name="Marini M.M."/>
            <person name="Villalobos-Duno H."/>
            <person name="Cunha M.M."/>
            <person name="de Hoog S."/>
            <person name="da Silveira J.F."/>
            <person name="Henrissat B."/>
            <person name="Nino-Vega G.A."/>
            <person name="Cisalpino P.S."/>
            <person name="Mora-Montes H.M."/>
            <person name="Almeida S.R."/>
            <person name="Stajich J.E."/>
            <person name="Lopes-Bezerra L.M."/>
            <person name="Vasconcelos A.T."/>
            <person name="Felipe M.S."/>
        </authorList>
    </citation>
    <scope>NUCLEOTIDE SEQUENCE [LARGE SCALE GENOMIC DNA]</scope>
    <source>
        <strain evidence="1 2">1099-18</strain>
    </source>
</reference>
<sequence>MSTQKGKDNSQSATGMWSPRQTEARQLICMPWPKVQVQLAIFSVQAQANGSGGGFWFRYHFGKACHAHKKNGDWKLRCKDISAESFTRPE</sequence>
<dbReference type="KEGG" id="ssck:SPSK_03787"/>
<dbReference type="RefSeq" id="XP_016585052.1">
    <property type="nucleotide sequence ID" value="XM_016730621.1"/>
</dbReference>
<dbReference type="EMBL" id="AXCR01000010">
    <property type="protein sequence ID" value="KJR82376.1"/>
    <property type="molecule type" value="Genomic_DNA"/>
</dbReference>
<gene>
    <name evidence="1" type="ORF">SPSK_03787</name>
</gene>
<dbReference type="VEuPathDB" id="FungiDB:SPSK_03787"/>
<name>A0A0F2M2K1_SPOSC</name>
<protein>
    <submittedName>
        <fullName evidence="1">Uncharacterized protein</fullName>
    </submittedName>
</protein>
<dbReference type="Proteomes" id="UP000033710">
    <property type="component" value="Unassembled WGS sequence"/>
</dbReference>
<dbReference type="AlphaFoldDB" id="A0A0F2M2K1"/>
<proteinExistence type="predicted"/>
<comment type="caution">
    <text evidence="1">The sequence shown here is derived from an EMBL/GenBank/DDBJ whole genome shotgun (WGS) entry which is preliminary data.</text>
</comment>
<evidence type="ECO:0000313" key="2">
    <source>
        <dbReference type="Proteomes" id="UP000033710"/>
    </source>
</evidence>
<evidence type="ECO:0000313" key="1">
    <source>
        <dbReference type="EMBL" id="KJR82376.1"/>
    </source>
</evidence>